<geneLocation type="plasmid" evidence="1">
    <name>pEF1</name>
</geneLocation>
<reference evidence="1" key="1">
    <citation type="journal article" date="2007" name="Plasmid">
        <title>Molecular analysis of the 21-kb bacteriocin-encoding plasmid pEF1 from Enterococcus faecium 6T1a.</title>
        <authorList>
            <person name="Ruiz-Barba J.L."/>
            <person name="Floriano B."/>
            <person name="Maldonado-Barragan A."/>
            <person name="Jimenez-Diaz R."/>
        </authorList>
    </citation>
    <scope>NUCLEOTIDE SEQUENCE</scope>
    <source>
        <strain evidence="1">6T1a</strain>
        <plasmid evidence="1">pEF1</plasmid>
    </source>
</reference>
<accession>A3QMZ9</accession>
<dbReference type="EMBL" id="DQ198088">
    <property type="protein sequence ID" value="ABB46256.1"/>
    <property type="molecule type" value="Genomic_DNA"/>
</dbReference>
<proteinExistence type="predicted"/>
<evidence type="ECO:0000313" key="1">
    <source>
        <dbReference type="EMBL" id="ABB46256.1"/>
    </source>
</evidence>
<sequence>MLPRALSMKLMATWLQFIICLNGEKMRLMKIITFLITHSVVFLKEKHKKILSINLSWSKMRK</sequence>
<name>A3QMZ9_ENTFC</name>
<dbReference type="AlphaFoldDB" id="A3QMZ9"/>
<protein>
    <submittedName>
        <fullName evidence="1">Uncharacterized protein</fullName>
    </submittedName>
</protein>
<keyword evidence="1" id="KW-0614">Plasmid</keyword>
<organism evidence="1">
    <name type="scientific">Enterococcus faecium</name>
    <name type="common">Streptococcus faecium</name>
    <dbReference type="NCBI Taxonomy" id="1352"/>
    <lineage>
        <taxon>Bacteria</taxon>
        <taxon>Bacillati</taxon>
        <taxon>Bacillota</taxon>
        <taxon>Bacilli</taxon>
        <taxon>Lactobacillales</taxon>
        <taxon>Enterococcaceae</taxon>
        <taxon>Enterococcus</taxon>
    </lineage>
</organism>